<organism evidence="1 2">
    <name type="scientific">Paractinoplanes ovalisporus</name>
    <dbReference type="NCBI Taxonomy" id="2810368"/>
    <lineage>
        <taxon>Bacteria</taxon>
        <taxon>Bacillati</taxon>
        <taxon>Actinomycetota</taxon>
        <taxon>Actinomycetes</taxon>
        <taxon>Micromonosporales</taxon>
        <taxon>Micromonosporaceae</taxon>
        <taxon>Paractinoplanes</taxon>
    </lineage>
</organism>
<gene>
    <name evidence="1" type="ORF">JIG36_28965</name>
</gene>
<keyword evidence="2" id="KW-1185">Reference proteome</keyword>
<protein>
    <submittedName>
        <fullName evidence="1">Uncharacterized protein</fullName>
    </submittedName>
</protein>
<name>A0ABS2AIE1_9ACTN</name>
<dbReference type="EMBL" id="JAENHP010000011">
    <property type="protein sequence ID" value="MBM2619582.1"/>
    <property type="molecule type" value="Genomic_DNA"/>
</dbReference>
<evidence type="ECO:0000313" key="1">
    <source>
        <dbReference type="EMBL" id="MBM2619582.1"/>
    </source>
</evidence>
<reference evidence="1 2" key="1">
    <citation type="submission" date="2021-01" db="EMBL/GenBank/DDBJ databases">
        <title>Actinoplanes sp. nov. LDG1-06 isolated from lichen.</title>
        <authorList>
            <person name="Saeng-In P."/>
            <person name="Phongsopitanun W."/>
            <person name="Kanchanasin P."/>
            <person name="Yuki M."/>
            <person name="Kudo T."/>
            <person name="Ohkuma M."/>
            <person name="Tanasupawat S."/>
        </authorList>
    </citation>
    <scope>NUCLEOTIDE SEQUENCE [LARGE SCALE GENOMIC DNA]</scope>
    <source>
        <strain evidence="1 2">LDG1-06</strain>
    </source>
</reference>
<evidence type="ECO:0000313" key="2">
    <source>
        <dbReference type="Proteomes" id="UP000632138"/>
    </source>
</evidence>
<accession>A0ABS2AIE1</accession>
<comment type="caution">
    <text evidence="1">The sequence shown here is derived from an EMBL/GenBank/DDBJ whole genome shotgun (WGS) entry which is preliminary data.</text>
</comment>
<sequence>MGRCDAGAVTDRYRESPDLWAELCYEKATGDDGYDYDRNAVRRAQVLWSLQYDRRPQDLPLLRWLARQEAVCRREAPFQGLTDQITLAGALVAEHRQVEDVWLQWEIKRANFDTWCGYDGEHLLAAGVRATLDFVRESGHPDRDEVLEYLAGRSDISEEGVTEWAERQRLTFPDDPADEDPLTLIERAQFAGDRPRARELLDQWAAGRTRDRDTLSTLRYELTELGAFAEAAAAQRDSLAFAESAWDRASAWHTLAELERQADHHDAAWAALSECRRALADVSGWTEVGLGRMYVEELLRLAVAADGDLAARAFTEADRQARDVPRLPLVVWQSAAEAAAKVGDQPRAEHYARLRDEERRRIDHELSD</sequence>
<proteinExistence type="predicted"/>
<dbReference type="Proteomes" id="UP000632138">
    <property type="component" value="Unassembled WGS sequence"/>
</dbReference>